<name>A0A0P7B727_9HYPO</name>
<dbReference type="AlphaFoldDB" id="A0A0P7B727"/>
<evidence type="ECO:0000313" key="1">
    <source>
        <dbReference type="EMBL" id="KPM45870.1"/>
    </source>
</evidence>
<protein>
    <submittedName>
        <fullName evidence="1">Uncharacterized protein</fullName>
    </submittedName>
</protein>
<sequence>MTLGQSEFTLLASVLAAYLIFTPEPLVPLWNLIAWAMLTWIAWYGYVHWETSFWTPAIIKYFTGYSASSFSGMIRDRALCWRTQVAAAIRREDARIRDRASTLVTDILGRLRYLGIASDSGVGSGFQRYYAILVTTPPVHAYEPVSDQSYNMPDDTSQFSGDSIYIGSIPAKLSYLRFRRHFALVSCLQMFGDRLRRLKEKFHGQLFSGYCDNTSEDPRAAT</sequence>
<organism evidence="1 2">
    <name type="scientific">Neonectria ditissima</name>
    <dbReference type="NCBI Taxonomy" id="78410"/>
    <lineage>
        <taxon>Eukaryota</taxon>
        <taxon>Fungi</taxon>
        <taxon>Dikarya</taxon>
        <taxon>Ascomycota</taxon>
        <taxon>Pezizomycotina</taxon>
        <taxon>Sordariomycetes</taxon>
        <taxon>Hypocreomycetidae</taxon>
        <taxon>Hypocreales</taxon>
        <taxon>Nectriaceae</taxon>
        <taxon>Neonectria</taxon>
    </lineage>
</organism>
<evidence type="ECO:0000313" key="2">
    <source>
        <dbReference type="Proteomes" id="UP000050424"/>
    </source>
</evidence>
<reference evidence="1 2" key="1">
    <citation type="submission" date="2015-09" db="EMBL/GenBank/DDBJ databases">
        <title>Draft genome of a European isolate of the apple canker pathogen Neonectria ditissima.</title>
        <authorList>
            <person name="Gomez-Cortecero A."/>
            <person name="Harrison R.J."/>
            <person name="Armitage A.D."/>
        </authorList>
    </citation>
    <scope>NUCLEOTIDE SEQUENCE [LARGE SCALE GENOMIC DNA]</scope>
    <source>
        <strain evidence="1 2">R09/05</strain>
    </source>
</reference>
<keyword evidence="2" id="KW-1185">Reference proteome</keyword>
<dbReference type="EMBL" id="LKCW01000004">
    <property type="protein sequence ID" value="KPM45870.1"/>
    <property type="molecule type" value="Genomic_DNA"/>
</dbReference>
<dbReference type="Proteomes" id="UP000050424">
    <property type="component" value="Unassembled WGS sequence"/>
</dbReference>
<dbReference type="OrthoDB" id="4583723at2759"/>
<accession>A0A0P7B727</accession>
<gene>
    <name evidence="1" type="ORF">AK830_g600</name>
</gene>
<proteinExistence type="predicted"/>
<comment type="caution">
    <text evidence="1">The sequence shown here is derived from an EMBL/GenBank/DDBJ whole genome shotgun (WGS) entry which is preliminary data.</text>
</comment>